<comment type="caution">
    <text evidence="4">The sequence shown here is derived from an EMBL/GenBank/DDBJ whole genome shotgun (WGS) entry which is preliminary data.</text>
</comment>
<sequence length="283" mass="30801">MPELRIVPADLWAKVKARQETISDKSRLKQAAAGEKARTGAGPKYLLSGLLKCAECGSNYVIVDRYRYGCAKHKDRGAAACSNGLKVDRSLVERTVLHALKKRLLTPAALERFKLSLSSEASRQLADACGDMKRVGKRLDDVKRQIGRLVDSIKAGIDPTILRDELNRLQQERDVLEREYAQSHGSAPVVADVIAAAITRYDHLIANLENLLMTRAPEARELLKSLFGGAIELLPKEDGTLEAKTAGMVAGLFSLFVLTPDFMTGSQINVVAGAGFEPATFGL</sequence>
<gene>
    <name evidence="4" type="ORF">GPA26_19870</name>
</gene>
<dbReference type="PANTHER" id="PTHR30461">
    <property type="entry name" value="DNA-INVERTASE FROM LAMBDOID PROPHAGE"/>
    <property type="match status" value="1"/>
</dbReference>
<dbReference type="PANTHER" id="PTHR30461:SF2">
    <property type="entry name" value="SERINE RECOMBINASE PINE-RELATED"/>
    <property type="match status" value="1"/>
</dbReference>
<evidence type="ECO:0000256" key="1">
    <source>
        <dbReference type="ARBA" id="ARBA00023125"/>
    </source>
</evidence>
<dbReference type="Pfam" id="PF13408">
    <property type="entry name" value="Zn_ribbon_recom"/>
    <property type="match status" value="1"/>
</dbReference>
<feature type="domain" description="Recombinase zinc beta ribbon" evidence="3">
    <location>
        <begin position="46"/>
        <end position="101"/>
    </location>
</feature>
<keyword evidence="5" id="KW-1185">Reference proteome</keyword>
<name>A0ABX1N014_9RHOO</name>
<dbReference type="EMBL" id="WTVR01000050">
    <property type="protein sequence ID" value="NMF90732.1"/>
    <property type="molecule type" value="Genomic_DNA"/>
</dbReference>
<evidence type="ECO:0000259" key="3">
    <source>
        <dbReference type="Pfam" id="PF13408"/>
    </source>
</evidence>
<reference evidence="4 5" key="1">
    <citation type="submission" date="2019-12" db="EMBL/GenBank/DDBJ databases">
        <title>Comparative genomics gives insights into the taxonomy of the Azoarcus-Aromatoleum group and reveals separate origins of nif in the plant-associated Azoarcus and non-plant-associated Aromatoleum sub-groups.</title>
        <authorList>
            <person name="Lafos M."/>
            <person name="Maluk M."/>
            <person name="Batista M."/>
            <person name="Junghare M."/>
            <person name="Carmona M."/>
            <person name="Faoro H."/>
            <person name="Cruz L.M."/>
            <person name="Battistoni F."/>
            <person name="De Souza E."/>
            <person name="Pedrosa F."/>
            <person name="Chen W.-M."/>
            <person name="Poole P.S."/>
            <person name="Dixon R.A."/>
            <person name="James E.K."/>
        </authorList>
    </citation>
    <scope>NUCLEOTIDE SEQUENCE [LARGE SCALE GENOMIC DNA]</scope>
    <source>
        <strain evidence="4 5">ToN1</strain>
    </source>
</reference>
<dbReference type="InterPro" id="IPR050639">
    <property type="entry name" value="SSR_resolvase"/>
</dbReference>
<organism evidence="4 5">
    <name type="scientific">Aromatoleum petrolei</name>
    <dbReference type="NCBI Taxonomy" id="76116"/>
    <lineage>
        <taxon>Bacteria</taxon>
        <taxon>Pseudomonadati</taxon>
        <taxon>Pseudomonadota</taxon>
        <taxon>Betaproteobacteria</taxon>
        <taxon>Rhodocyclales</taxon>
        <taxon>Rhodocyclaceae</taxon>
        <taxon>Aromatoleum</taxon>
    </lineage>
</organism>
<dbReference type="Proteomes" id="UP000652074">
    <property type="component" value="Unassembled WGS sequence"/>
</dbReference>
<keyword evidence="2" id="KW-0233">DNA recombination</keyword>
<accession>A0ABX1N014</accession>
<proteinExistence type="predicted"/>
<evidence type="ECO:0000313" key="4">
    <source>
        <dbReference type="EMBL" id="NMF90732.1"/>
    </source>
</evidence>
<evidence type="ECO:0000256" key="2">
    <source>
        <dbReference type="ARBA" id="ARBA00023172"/>
    </source>
</evidence>
<keyword evidence="1" id="KW-0238">DNA-binding</keyword>
<evidence type="ECO:0000313" key="5">
    <source>
        <dbReference type="Proteomes" id="UP000652074"/>
    </source>
</evidence>
<dbReference type="InterPro" id="IPR025827">
    <property type="entry name" value="Zn_ribbon_recom_dom"/>
</dbReference>
<protein>
    <recommendedName>
        <fullName evidence="3">Recombinase zinc beta ribbon domain-containing protein</fullName>
    </recommendedName>
</protein>